<keyword evidence="2" id="KW-1003">Cell membrane</keyword>
<accession>A0A1M7K2Q9</accession>
<dbReference type="PANTHER" id="PTHR33529">
    <property type="entry name" value="SLR0882 PROTEIN-RELATED"/>
    <property type="match status" value="1"/>
</dbReference>
<dbReference type="GO" id="GO:0043190">
    <property type="term" value="C:ATP-binding cassette (ABC) transporter complex"/>
    <property type="evidence" value="ECO:0007669"/>
    <property type="project" value="InterPro"/>
</dbReference>
<evidence type="ECO:0000313" key="8">
    <source>
        <dbReference type="Proteomes" id="UP000183974"/>
    </source>
</evidence>
<dbReference type="InterPro" id="IPR005495">
    <property type="entry name" value="LptG/LptF_permease"/>
</dbReference>
<feature type="transmembrane region" description="Helical" evidence="6">
    <location>
        <begin position="337"/>
        <end position="359"/>
    </location>
</feature>
<keyword evidence="3 6" id="KW-0812">Transmembrane</keyword>
<dbReference type="InterPro" id="IPR030923">
    <property type="entry name" value="LptG"/>
</dbReference>
<dbReference type="EMBL" id="FRBR01000024">
    <property type="protein sequence ID" value="SHM59484.1"/>
    <property type="molecule type" value="Genomic_DNA"/>
</dbReference>
<evidence type="ECO:0000256" key="1">
    <source>
        <dbReference type="ARBA" id="ARBA00004651"/>
    </source>
</evidence>
<reference evidence="7 8" key="1">
    <citation type="submission" date="2016-11" db="EMBL/GenBank/DDBJ databases">
        <authorList>
            <person name="Jaros S."/>
            <person name="Januszkiewicz K."/>
            <person name="Wedrychowicz H."/>
        </authorList>
    </citation>
    <scope>NUCLEOTIDE SEQUENCE [LARGE SCALE GENOMIC DNA]</scope>
    <source>
        <strain evidence="7 8">DSM 29589</strain>
    </source>
</reference>
<feature type="transmembrane region" description="Helical" evidence="6">
    <location>
        <begin position="281"/>
        <end position="299"/>
    </location>
</feature>
<keyword evidence="8" id="KW-1185">Reference proteome</keyword>
<dbReference type="GO" id="GO:0055085">
    <property type="term" value="P:transmembrane transport"/>
    <property type="evidence" value="ECO:0007669"/>
    <property type="project" value="InterPro"/>
</dbReference>
<evidence type="ECO:0000256" key="5">
    <source>
        <dbReference type="ARBA" id="ARBA00023136"/>
    </source>
</evidence>
<dbReference type="PANTHER" id="PTHR33529:SF2">
    <property type="entry name" value="LIPOPOLYSACCHARIDE EXPORT SYSTEM PERMEASE PROTEIN LPTG"/>
    <property type="match status" value="1"/>
</dbReference>
<name>A0A1M7K2Q9_9RHOB</name>
<organism evidence="7 8">
    <name type="scientific">Roseovarius pacificus</name>
    <dbReference type="NCBI Taxonomy" id="337701"/>
    <lineage>
        <taxon>Bacteria</taxon>
        <taxon>Pseudomonadati</taxon>
        <taxon>Pseudomonadota</taxon>
        <taxon>Alphaproteobacteria</taxon>
        <taxon>Rhodobacterales</taxon>
        <taxon>Roseobacteraceae</taxon>
        <taxon>Roseovarius</taxon>
    </lineage>
</organism>
<gene>
    <name evidence="7" type="ORF">SAMN05444398_12414</name>
</gene>
<evidence type="ECO:0000313" key="7">
    <source>
        <dbReference type="EMBL" id="SHM59484.1"/>
    </source>
</evidence>
<proteinExistence type="predicted"/>
<feature type="transmembrane region" description="Helical" evidence="6">
    <location>
        <begin position="305"/>
        <end position="325"/>
    </location>
</feature>
<evidence type="ECO:0000256" key="4">
    <source>
        <dbReference type="ARBA" id="ARBA00022989"/>
    </source>
</evidence>
<evidence type="ECO:0000256" key="6">
    <source>
        <dbReference type="SAM" id="Phobius"/>
    </source>
</evidence>
<evidence type="ECO:0000256" key="3">
    <source>
        <dbReference type="ARBA" id="ARBA00022692"/>
    </source>
</evidence>
<dbReference type="STRING" id="337701.SAMN05444398_12414"/>
<keyword evidence="5 6" id="KW-0472">Membrane</keyword>
<dbReference type="Proteomes" id="UP000183974">
    <property type="component" value="Unassembled WGS sequence"/>
</dbReference>
<feature type="transmembrane region" description="Helical" evidence="6">
    <location>
        <begin position="12"/>
        <end position="32"/>
    </location>
</feature>
<feature type="transmembrane region" description="Helical" evidence="6">
    <location>
        <begin position="98"/>
        <end position="122"/>
    </location>
</feature>
<evidence type="ECO:0000256" key="2">
    <source>
        <dbReference type="ARBA" id="ARBA00022475"/>
    </source>
</evidence>
<comment type="subcellular location">
    <subcellularLocation>
        <location evidence="1">Cell membrane</location>
        <topology evidence="1">Multi-pass membrane protein</topology>
    </subcellularLocation>
</comment>
<dbReference type="GO" id="GO:0015920">
    <property type="term" value="P:lipopolysaccharide transport"/>
    <property type="evidence" value="ECO:0007669"/>
    <property type="project" value="TreeGrafter"/>
</dbReference>
<dbReference type="AlphaFoldDB" id="A0A1M7K2Q9"/>
<dbReference type="NCBIfam" id="TIGR04408">
    <property type="entry name" value="LptG_lptG"/>
    <property type="match status" value="1"/>
</dbReference>
<dbReference type="RefSeq" id="WP_073037834.1">
    <property type="nucleotide sequence ID" value="NZ_BMLR01000023.1"/>
</dbReference>
<dbReference type="OrthoDB" id="9798468at2"/>
<keyword evidence="4 6" id="KW-1133">Transmembrane helix</keyword>
<feature type="transmembrane region" description="Helical" evidence="6">
    <location>
        <begin position="61"/>
        <end position="78"/>
    </location>
</feature>
<protein>
    <submittedName>
        <fullName evidence="7">Lipopolysaccharide export system permease protein</fullName>
    </submittedName>
</protein>
<feature type="transmembrane region" description="Helical" evidence="6">
    <location>
        <begin position="134"/>
        <end position="151"/>
    </location>
</feature>
<dbReference type="Pfam" id="PF03739">
    <property type="entry name" value="LptF_LptG"/>
    <property type="match status" value="1"/>
</dbReference>
<sequence length="364" mass="39738">MILHFYFARRFFWTFAGIFSVFAVLLALIDLIKDLQDFPDLPFGNIVEITLLNAPHANYEILPLIIILSSVALFLRLARSSELVVVRASGRSAMRTLIAPVAVASLIGLIGVTLLNPVVAAASKRHNDLVSSQMGNGGLTVLAIAIEGLWLRQGSDSGQTVIHAERASSDFSVLYNTTFLSFSPAGDPIHRISAAEAHLTRGEWRLSDAKQWDLSSDENPEAAAIAATTLAVPSELTQDRIADSFGRPEYVSIWNLPGYIRQLEDSGFSARRYAVWFQMELARPLFLTALVILAASFTMRHTRLANTGVSVLVAIMLGFGLHYIRNFAQILGENGQIPVLLAAWAPPVASFLLAVGILLHMEEG</sequence>